<reference evidence="2 3" key="1">
    <citation type="submission" date="2014-04" db="EMBL/GenBank/DDBJ databases">
        <authorList>
            <consortium name="DOE Joint Genome Institute"/>
            <person name="Kuo A."/>
            <person name="Tarkka M."/>
            <person name="Buscot F."/>
            <person name="Kohler A."/>
            <person name="Nagy L.G."/>
            <person name="Floudas D."/>
            <person name="Copeland A."/>
            <person name="Barry K.W."/>
            <person name="Cichocki N."/>
            <person name="Veneault-Fourrey C."/>
            <person name="LaButti K."/>
            <person name="Lindquist E.A."/>
            <person name="Lipzen A."/>
            <person name="Lundell T."/>
            <person name="Morin E."/>
            <person name="Murat C."/>
            <person name="Sun H."/>
            <person name="Tunlid A."/>
            <person name="Henrissat B."/>
            <person name="Grigoriev I.V."/>
            <person name="Hibbett D.S."/>
            <person name="Martin F."/>
            <person name="Nordberg H.P."/>
            <person name="Cantor M.N."/>
            <person name="Hua S.X."/>
        </authorList>
    </citation>
    <scope>NUCLEOTIDE SEQUENCE [LARGE SCALE GENOMIC DNA]</scope>
    <source>
        <strain evidence="2 3">F 1598</strain>
    </source>
</reference>
<accession>A0A0C3F1P2</accession>
<gene>
    <name evidence="2" type="ORF">PILCRDRAFT_828581</name>
</gene>
<sequence>MYGPTEGFAQCALHDHMIDHHQRCGVRVAHKSASGAYRSDEKNGRDAQGWGHTRDI</sequence>
<dbReference type="AlphaFoldDB" id="A0A0C3F1P2"/>
<proteinExistence type="predicted"/>
<reference evidence="3" key="2">
    <citation type="submission" date="2015-01" db="EMBL/GenBank/DDBJ databases">
        <title>Evolutionary Origins and Diversification of the Mycorrhizal Mutualists.</title>
        <authorList>
            <consortium name="DOE Joint Genome Institute"/>
            <consortium name="Mycorrhizal Genomics Consortium"/>
            <person name="Kohler A."/>
            <person name="Kuo A."/>
            <person name="Nagy L.G."/>
            <person name="Floudas D."/>
            <person name="Copeland A."/>
            <person name="Barry K.W."/>
            <person name="Cichocki N."/>
            <person name="Veneault-Fourrey C."/>
            <person name="LaButti K."/>
            <person name="Lindquist E.A."/>
            <person name="Lipzen A."/>
            <person name="Lundell T."/>
            <person name="Morin E."/>
            <person name="Murat C."/>
            <person name="Riley R."/>
            <person name="Ohm R."/>
            <person name="Sun H."/>
            <person name="Tunlid A."/>
            <person name="Henrissat B."/>
            <person name="Grigoriev I.V."/>
            <person name="Hibbett D.S."/>
            <person name="Martin F."/>
        </authorList>
    </citation>
    <scope>NUCLEOTIDE SEQUENCE [LARGE SCALE GENOMIC DNA]</scope>
    <source>
        <strain evidence="3">F 1598</strain>
    </source>
</reference>
<dbReference type="InParanoid" id="A0A0C3F1P2"/>
<feature type="region of interest" description="Disordered" evidence="1">
    <location>
        <begin position="33"/>
        <end position="56"/>
    </location>
</feature>
<organism evidence="2 3">
    <name type="scientific">Piloderma croceum (strain F 1598)</name>
    <dbReference type="NCBI Taxonomy" id="765440"/>
    <lineage>
        <taxon>Eukaryota</taxon>
        <taxon>Fungi</taxon>
        <taxon>Dikarya</taxon>
        <taxon>Basidiomycota</taxon>
        <taxon>Agaricomycotina</taxon>
        <taxon>Agaricomycetes</taxon>
        <taxon>Agaricomycetidae</taxon>
        <taxon>Atheliales</taxon>
        <taxon>Atheliaceae</taxon>
        <taxon>Piloderma</taxon>
    </lineage>
</organism>
<protein>
    <submittedName>
        <fullName evidence="2">Uncharacterized protein</fullName>
    </submittedName>
</protein>
<evidence type="ECO:0000313" key="3">
    <source>
        <dbReference type="Proteomes" id="UP000054166"/>
    </source>
</evidence>
<dbReference type="Proteomes" id="UP000054166">
    <property type="component" value="Unassembled WGS sequence"/>
</dbReference>
<name>A0A0C3F1P2_PILCF</name>
<dbReference type="HOGENOM" id="CLU_3015020_0_0_1"/>
<keyword evidence="3" id="KW-1185">Reference proteome</keyword>
<dbReference type="EMBL" id="KN833067">
    <property type="protein sequence ID" value="KIM74074.1"/>
    <property type="molecule type" value="Genomic_DNA"/>
</dbReference>
<evidence type="ECO:0000256" key="1">
    <source>
        <dbReference type="SAM" id="MobiDB-lite"/>
    </source>
</evidence>
<evidence type="ECO:0000313" key="2">
    <source>
        <dbReference type="EMBL" id="KIM74074.1"/>
    </source>
</evidence>